<dbReference type="SUPFAM" id="SSF50630">
    <property type="entry name" value="Acid proteases"/>
    <property type="match status" value="1"/>
</dbReference>
<dbReference type="PANTHER" id="PTHR37984:SF5">
    <property type="entry name" value="PROTEIN NYNRIN-LIKE"/>
    <property type="match status" value="1"/>
</dbReference>
<dbReference type="FunFam" id="3.30.70.270:FF:000115">
    <property type="entry name" value="Polyprotein of retroviral origin, putative"/>
    <property type="match status" value="1"/>
</dbReference>
<evidence type="ECO:0000256" key="14">
    <source>
        <dbReference type="ARBA" id="ARBA00022918"/>
    </source>
</evidence>
<dbReference type="InterPro" id="IPR036397">
    <property type="entry name" value="RNaseH_sf"/>
</dbReference>
<accession>A0AAQ3NWI3</accession>
<feature type="region of interest" description="Disordered" evidence="20">
    <location>
        <begin position="219"/>
        <end position="239"/>
    </location>
</feature>
<feature type="region of interest" description="Disordered" evidence="20">
    <location>
        <begin position="486"/>
        <end position="532"/>
    </location>
</feature>
<dbReference type="SUPFAM" id="SSF52058">
    <property type="entry name" value="L domain-like"/>
    <property type="match status" value="1"/>
</dbReference>
<keyword evidence="6" id="KW-0540">Nuclease</keyword>
<dbReference type="InterPro" id="IPR012337">
    <property type="entry name" value="RNaseH-like_sf"/>
</dbReference>
<dbReference type="FunFam" id="3.80.10.10:FF:000383">
    <property type="entry name" value="Leucine-rich repeat receptor protein kinase EMS1"/>
    <property type="match status" value="1"/>
</dbReference>
<dbReference type="PROSITE" id="PS50878">
    <property type="entry name" value="RT_POL"/>
    <property type="match status" value="1"/>
</dbReference>
<evidence type="ECO:0000259" key="22">
    <source>
        <dbReference type="PROSITE" id="PS50878"/>
    </source>
</evidence>
<evidence type="ECO:0000256" key="9">
    <source>
        <dbReference type="ARBA" id="ARBA00022750"/>
    </source>
</evidence>
<keyword evidence="3" id="KW-0645">Protease</keyword>
<dbReference type="GO" id="GO:0003964">
    <property type="term" value="F:RNA-directed DNA polymerase activity"/>
    <property type="evidence" value="ECO:0007669"/>
    <property type="project" value="UniProtKB-KW"/>
</dbReference>
<dbReference type="Pfam" id="PF03732">
    <property type="entry name" value="Retrotrans_gag"/>
    <property type="match status" value="1"/>
</dbReference>
<evidence type="ECO:0000256" key="16">
    <source>
        <dbReference type="ARBA" id="ARBA00023125"/>
    </source>
</evidence>
<dbReference type="SUPFAM" id="SSF57756">
    <property type="entry name" value="Retrovirus zinc finger-like domains"/>
    <property type="match status" value="1"/>
</dbReference>
<dbReference type="InterPro" id="IPR036875">
    <property type="entry name" value="Znf_CCHC_sf"/>
</dbReference>
<dbReference type="CDD" id="cd00303">
    <property type="entry name" value="retropepsin_like"/>
    <property type="match status" value="1"/>
</dbReference>
<keyword evidence="25" id="KW-1185">Reference proteome</keyword>
<dbReference type="PROSITE" id="PS50994">
    <property type="entry name" value="INTEGRASE"/>
    <property type="match status" value="1"/>
</dbReference>
<dbReference type="GO" id="GO:0004190">
    <property type="term" value="F:aspartic-type endopeptidase activity"/>
    <property type="evidence" value="ECO:0007669"/>
    <property type="project" value="UniProtKB-KW"/>
</dbReference>
<dbReference type="GO" id="GO:0015074">
    <property type="term" value="P:DNA integration"/>
    <property type="evidence" value="ECO:0007669"/>
    <property type="project" value="UniProtKB-KW"/>
</dbReference>
<dbReference type="EMBL" id="CP144697">
    <property type="protein sequence ID" value="WVZ15683.1"/>
    <property type="molecule type" value="Genomic_DNA"/>
</dbReference>
<evidence type="ECO:0000256" key="18">
    <source>
        <dbReference type="PROSITE-ProRule" id="PRU00047"/>
    </source>
</evidence>
<keyword evidence="9" id="KW-0064">Aspartyl protease</keyword>
<dbReference type="PANTHER" id="PTHR37984">
    <property type="entry name" value="PROTEIN CBG26694"/>
    <property type="match status" value="1"/>
</dbReference>
<keyword evidence="8" id="KW-0677">Repeat</keyword>
<evidence type="ECO:0000256" key="2">
    <source>
        <dbReference type="ARBA" id="ARBA00022614"/>
    </source>
</evidence>
<feature type="domain" description="Reverse transcriptase" evidence="22">
    <location>
        <begin position="831"/>
        <end position="1010"/>
    </location>
</feature>
<dbReference type="InterPro" id="IPR055414">
    <property type="entry name" value="LRR_R13L4/SHOC2-like"/>
</dbReference>
<keyword evidence="19" id="KW-0175">Coiled coil</keyword>
<dbReference type="Gene3D" id="3.30.420.10">
    <property type="entry name" value="Ribonuclease H-like superfamily/Ribonuclease H"/>
    <property type="match status" value="1"/>
</dbReference>
<evidence type="ECO:0000256" key="11">
    <source>
        <dbReference type="ARBA" id="ARBA00022801"/>
    </source>
</evidence>
<dbReference type="InterPro" id="IPR056924">
    <property type="entry name" value="SH3_Tf2-1"/>
</dbReference>
<dbReference type="InterPro" id="IPR041373">
    <property type="entry name" value="RT_RNaseH"/>
</dbReference>
<gene>
    <name evidence="24" type="ORF">V8G54_013249</name>
</gene>
<dbReference type="InterPro" id="IPR021109">
    <property type="entry name" value="Peptidase_aspartic_dom_sf"/>
</dbReference>
<keyword evidence="7" id="KW-0479">Metal-binding</keyword>
<name>A0AAQ3NWI3_VIGMU</name>
<dbReference type="FunFam" id="1.10.340.70:FF:000001">
    <property type="entry name" value="Retrovirus-related Pol polyprotein from transposon gypsy-like Protein"/>
    <property type="match status" value="1"/>
</dbReference>
<feature type="domain" description="CCHC-type" evidence="21">
    <location>
        <begin position="563"/>
        <end position="576"/>
    </location>
</feature>
<evidence type="ECO:0000256" key="19">
    <source>
        <dbReference type="SAM" id="Coils"/>
    </source>
</evidence>
<dbReference type="GO" id="GO:0006310">
    <property type="term" value="P:DNA recombination"/>
    <property type="evidence" value="ECO:0007669"/>
    <property type="project" value="UniProtKB-KW"/>
</dbReference>
<protein>
    <recommendedName>
        <fullName evidence="1">RNA-directed DNA polymerase</fullName>
        <ecNumber evidence="1">2.7.7.49</ecNumber>
    </recommendedName>
</protein>
<keyword evidence="14" id="KW-0695">RNA-directed DNA polymerase</keyword>
<dbReference type="Pfam" id="PF23598">
    <property type="entry name" value="LRR_14"/>
    <property type="match status" value="1"/>
</dbReference>
<dbReference type="InterPro" id="IPR001878">
    <property type="entry name" value="Znf_CCHC"/>
</dbReference>
<dbReference type="Pfam" id="PF08284">
    <property type="entry name" value="RVP_2"/>
    <property type="match status" value="1"/>
</dbReference>
<dbReference type="EC" id="2.7.7.49" evidence="1"/>
<dbReference type="FunFam" id="3.10.20.370:FF:000001">
    <property type="entry name" value="Retrovirus-related Pol polyprotein from transposon 17.6-like protein"/>
    <property type="match status" value="1"/>
</dbReference>
<evidence type="ECO:0000256" key="15">
    <source>
        <dbReference type="ARBA" id="ARBA00022932"/>
    </source>
</evidence>
<dbReference type="Gene3D" id="3.30.70.270">
    <property type="match status" value="2"/>
</dbReference>
<dbReference type="Gene3D" id="3.10.10.10">
    <property type="entry name" value="HIV Type 1 Reverse Transcriptase, subunit A, domain 1"/>
    <property type="match status" value="1"/>
</dbReference>
<dbReference type="InterPro" id="IPR001584">
    <property type="entry name" value="Integrase_cat-core"/>
</dbReference>
<evidence type="ECO:0000256" key="6">
    <source>
        <dbReference type="ARBA" id="ARBA00022722"/>
    </source>
</evidence>
<dbReference type="GO" id="GO:0003887">
    <property type="term" value="F:DNA-directed DNA polymerase activity"/>
    <property type="evidence" value="ECO:0007669"/>
    <property type="project" value="UniProtKB-KW"/>
</dbReference>
<dbReference type="InterPro" id="IPR005162">
    <property type="entry name" value="Retrotrans_gag_dom"/>
</dbReference>
<keyword evidence="17" id="KW-0233">DNA recombination</keyword>
<dbReference type="Gene3D" id="4.10.60.10">
    <property type="entry name" value="Zinc finger, CCHC-type"/>
    <property type="match status" value="1"/>
</dbReference>
<dbReference type="InterPro" id="IPR043502">
    <property type="entry name" value="DNA/RNA_pol_sf"/>
</dbReference>
<dbReference type="Pfam" id="PF00078">
    <property type="entry name" value="RVT_1"/>
    <property type="match status" value="1"/>
</dbReference>
<reference evidence="24 25" key="1">
    <citation type="journal article" date="2023" name="Life. Sci Alliance">
        <title>Evolutionary insights into 3D genome organization and epigenetic landscape of Vigna mungo.</title>
        <authorList>
            <person name="Junaid A."/>
            <person name="Singh B."/>
            <person name="Bhatia S."/>
        </authorList>
    </citation>
    <scope>NUCLEOTIDE SEQUENCE [LARGE SCALE GENOMIC DNA]</scope>
    <source>
        <strain evidence="24">Urdbean</strain>
    </source>
</reference>
<evidence type="ECO:0000256" key="3">
    <source>
        <dbReference type="ARBA" id="ARBA00022670"/>
    </source>
</evidence>
<keyword evidence="10" id="KW-0255">Endonuclease</keyword>
<keyword evidence="11" id="KW-0378">Hydrolase</keyword>
<dbReference type="GO" id="GO:0006508">
    <property type="term" value="P:proteolysis"/>
    <property type="evidence" value="ECO:0007669"/>
    <property type="project" value="UniProtKB-KW"/>
</dbReference>
<dbReference type="InterPro" id="IPR000477">
    <property type="entry name" value="RT_dom"/>
</dbReference>
<dbReference type="InterPro" id="IPR032675">
    <property type="entry name" value="LRR_dom_sf"/>
</dbReference>
<dbReference type="GO" id="GO:0003677">
    <property type="term" value="F:DNA binding"/>
    <property type="evidence" value="ECO:0007669"/>
    <property type="project" value="UniProtKB-KW"/>
</dbReference>
<dbReference type="GO" id="GO:0008270">
    <property type="term" value="F:zinc ion binding"/>
    <property type="evidence" value="ECO:0007669"/>
    <property type="project" value="UniProtKB-KW"/>
</dbReference>
<dbReference type="Gene3D" id="2.40.70.10">
    <property type="entry name" value="Acid Proteases"/>
    <property type="match status" value="1"/>
</dbReference>
<dbReference type="Gene3D" id="3.10.20.370">
    <property type="match status" value="1"/>
</dbReference>
<dbReference type="Gene3D" id="3.80.10.10">
    <property type="entry name" value="Ribonuclease Inhibitor"/>
    <property type="match status" value="1"/>
</dbReference>
<dbReference type="SUPFAM" id="SSF53098">
    <property type="entry name" value="Ribonuclease H-like"/>
    <property type="match status" value="1"/>
</dbReference>
<evidence type="ECO:0000256" key="1">
    <source>
        <dbReference type="ARBA" id="ARBA00012493"/>
    </source>
</evidence>
<evidence type="ECO:0000256" key="8">
    <source>
        <dbReference type="ARBA" id="ARBA00022737"/>
    </source>
</evidence>
<dbReference type="Pfam" id="PF24626">
    <property type="entry name" value="SH3_Tf2-1"/>
    <property type="match status" value="1"/>
</dbReference>
<keyword evidence="15" id="KW-0239">DNA-directed DNA polymerase</keyword>
<keyword evidence="5" id="KW-0548">Nucleotidyltransferase</keyword>
<sequence>MLSTWTDHLNNTDCCKWKRIQCNHQTGHVHLLDLHGNYPYTPYLRGAINVTSLINLPYIQHLNFSRNYFAMSYIPEFLGSITNLRYLDLSHSYFAGWIPSTLGNLLQLRYLDLGENILSGKIPIEIGNLKHLQYLDLGLFYLSGKIPSQIGNLRKLLSQPVNSNFFKLGHVATDRSPLRRLSRENPCEWKPSGVSRIDWMFVVETRWHYSIGRPLVLKKMAPRPPPQPADRDASGNNNNNLLESVLAALQQQNTTLIQQNTNLAQQNALALQNAEAARVAAESTQRQIMELLRTGSQTGGPSGSSVNNTAEWSLESFLQHRPAKFDGKCSADEADRWIRDMEKIYQAKRCPNENRLLYTEYQLTGEANHWWSAMKMLLEQQRLPITWELFKENFYGEYFPNSVRFAKEVEFLQLVQGGMSVSEYTDRFKHLMRFYTIGVNEEWQCRKYENGIRLDLKVMISSLCITSFPTLVERAKVLERNMAEVEQQKKQQQPTGRVSVPARTGQVVRRTPYSRPMPTGSGVSSQTPVYTDSSRQQGSVSCFNCGGPHYRSSCPQLVGFKHCSKCGRNGHTDSECNMGGRGAMRPPIAGRSGQRNGGRAQATGRVYALTGVEAASSGNLIISTCLLYGVSCCVLYDSGATHSFVSKACVEKLGLGKSEMQLDLVVSTPAAGEIRTSTVCIRCPIEVEGYKFKVNLICLPLQDIEVILGMDWLTTNRILIDCGKKKLIFPSDEEDLSLTLGKLREDLIEGAMCFLILTREDGREEDRPAENRAVIEEFMDVFPDEVPGLPPIREVEFSIDLIAQVGPIAARPYRMAPAELVELKKQIADLLEKKFIRPSVSPWGAPVLLVKKKDGSSRLCVDYRQLNKITIKNKYPLPRIDDLLDQLSGATVFSKIDLRSGYHQILVKEADIPKTAFRSRYGHYEYVVMPFSVTNAPAVFMDYMNRIFRPFLDNFVVVFIDDILIYSKNEAEHEEHLRIVLGVLREKQLYAKMSKLQFLGHVISAGGIAVDPAKVRAILEWETPRSVSEIRSFVGLAGYYRRFIEGFSKIVAPLTQLTQKDQPFVWTDRCESSFQELKQRLTNAPVLVIPDVNLPYVVFCDASYQGLGCVLMQEEKAVAYASRQLKVHERNYPTHDLELAAVVFALKIWRHYLYGARFQVFSDHKSLKYLFDQKELNMRQRRWMEFLKDYDFELQYHPGKANVVADALSRKTVHVANMMVQEFKLVESFRDLRFHCEIEPTGIRCSHMQLSSNIIDRIRERQVFDEELQKISKPNGIQLHKDFSTGTDGLLRYRGRTCVPKDEELKRIVLKEAHQSRLSIHPGMTKMYKDLRMCFWWPGMKQDVARFVESCLTCQRAKIEYQKPSGQLQPLEIPEWKWDSIAMDFVTHLPRTVRNHDAIWVIVDRLTKSAHFLPINLKMPMSKLAQLYVKEIIRLHGVPSGIVSDRDPRFTSRFWQALQQEIGSKLQMSSAYHPQTDGQSERTIQTLEDLLRTSVLDHLGVWDEILPLAEFTYNNSFHSSIGMTPFEALYGRKCRTPLCWFQEGESVLTGPEIVQQTTEKVKLIQERLKASQSRQKSYADRRRKPLEFAEGDHVFLKLDRKTGVGRVIRPKKLSPRFLGPYQILKRIGPVAYELAIPPSLSNLHPVFHVSQLRKYIVDPSHVIEADNIQLKADCSVEVRPVRVEELAFRRPSNKRTNYVKVVWDEKADDITWEREEEMRENFPHLFEARPCGDRPVSFGEWETKILQAFNSLFFRENPCEWKPSGFSRIDWMFVVETRWHYSTGRPLVLKPQSILIPRWFHWANLGWRSVECIPARSTRVQRAASIQAEGFQEQSLEEALQEEQPLEVLPEQFAGPSGP</sequence>
<keyword evidence="13" id="KW-0229">DNA integration</keyword>
<feature type="compositionally biased region" description="Polar residues" evidence="20">
    <location>
        <begin position="521"/>
        <end position="532"/>
    </location>
</feature>
<keyword evidence="18" id="KW-0862">Zinc</keyword>
<organism evidence="24 25">
    <name type="scientific">Vigna mungo</name>
    <name type="common">Black gram</name>
    <name type="synonym">Phaseolus mungo</name>
    <dbReference type="NCBI Taxonomy" id="3915"/>
    <lineage>
        <taxon>Eukaryota</taxon>
        <taxon>Viridiplantae</taxon>
        <taxon>Streptophyta</taxon>
        <taxon>Embryophyta</taxon>
        <taxon>Tracheophyta</taxon>
        <taxon>Spermatophyta</taxon>
        <taxon>Magnoliopsida</taxon>
        <taxon>eudicotyledons</taxon>
        <taxon>Gunneridae</taxon>
        <taxon>Pentapetalae</taxon>
        <taxon>rosids</taxon>
        <taxon>fabids</taxon>
        <taxon>Fabales</taxon>
        <taxon>Fabaceae</taxon>
        <taxon>Papilionoideae</taxon>
        <taxon>50 kb inversion clade</taxon>
        <taxon>NPAAA clade</taxon>
        <taxon>indigoferoid/millettioid clade</taxon>
        <taxon>Phaseoleae</taxon>
        <taxon>Vigna</taxon>
    </lineage>
</organism>
<dbReference type="Gene3D" id="1.10.340.70">
    <property type="match status" value="1"/>
</dbReference>
<evidence type="ECO:0000256" key="20">
    <source>
        <dbReference type="SAM" id="MobiDB-lite"/>
    </source>
</evidence>
<evidence type="ECO:0000256" key="12">
    <source>
        <dbReference type="ARBA" id="ARBA00022842"/>
    </source>
</evidence>
<dbReference type="SUPFAM" id="SSF56672">
    <property type="entry name" value="DNA/RNA polymerases"/>
    <property type="match status" value="1"/>
</dbReference>
<evidence type="ECO:0000256" key="10">
    <source>
        <dbReference type="ARBA" id="ARBA00022759"/>
    </source>
</evidence>
<dbReference type="PROSITE" id="PS50158">
    <property type="entry name" value="ZF_CCHC"/>
    <property type="match status" value="1"/>
</dbReference>
<evidence type="ECO:0000259" key="23">
    <source>
        <dbReference type="PROSITE" id="PS50994"/>
    </source>
</evidence>
<proteinExistence type="predicted"/>
<dbReference type="InterPro" id="IPR041588">
    <property type="entry name" value="Integrase_H2C2"/>
</dbReference>
<keyword evidence="4" id="KW-0808">Transferase</keyword>
<feature type="region of interest" description="Disordered" evidence="20">
    <location>
        <begin position="1840"/>
        <end position="1859"/>
    </location>
</feature>
<dbReference type="InterPro" id="IPR050951">
    <property type="entry name" value="Retrovirus_Pol_polyprotein"/>
</dbReference>
<dbReference type="Pfam" id="PF17917">
    <property type="entry name" value="RT_RNaseH"/>
    <property type="match status" value="1"/>
</dbReference>
<feature type="coiled-coil region" evidence="19">
    <location>
        <begin position="239"/>
        <end position="266"/>
    </location>
</feature>
<dbReference type="InterPro" id="IPR043128">
    <property type="entry name" value="Rev_trsase/Diguanyl_cyclase"/>
</dbReference>
<dbReference type="SMART" id="SM00343">
    <property type="entry name" value="ZnF_C2HC"/>
    <property type="match status" value="2"/>
</dbReference>
<dbReference type="GO" id="GO:0004519">
    <property type="term" value="F:endonuclease activity"/>
    <property type="evidence" value="ECO:0007669"/>
    <property type="project" value="UniProtKB-KW"/>
</dbReference>
<dbReference type="Pfam" id="PF17921">
    <property type="entry name" value="Integrase_H2C2"/>
    <property type="match status" value="1"/>
</dbReference>
<evidence type="ECO:0000259" key="21">
    <source>
        <dbReference type="PROSITE" id="PS50158"/>
    </source>
</evidence>
<evidence type="ECO:0000313" key="24">
    <source>
        <dbReference type="EMBL" id="WVZ15683.1"/>
    </source>
</evidence>
<keyword evidence="16" id="KW-0238">DNA-binding</keyword>
<keyword evidence="2" id="KW-0433">Leucine-rich repeat</keyword>
<dbReference type="CDD" id="cd01647">
    <property type="entry name" value="RT_LTR"/>
    <property type="match status" value="1"/>
</dbReference>
<evidence type="ECO:0000256" key="17">
    <source>
        <dbReference type="ARBA" id="ARBA00023172"/>
    </source>
</evidence>
<evidence type="ECO:0000256" key="4">
    <source>
        <dbReference type="ARBA" id="ARBA00022679"/>
    </source>
</evidence>
<evidence type="ECO:0000256" key="5">
    <source>
        <dbReference type="ARBA" id="ARBA00022695"/>
    </source>
</evidence>
<keyword evidence="12" id="KW-0460">Magnesium</keyword>
<feature type="domain" description="Integrase catalytic" evidence="23">
    <location>
        <begin position="1366"/>
        <end position="1533"/>
    </location>
</feature>
<dbReference type="CDD" id="cd09274">
    <property type="entry name" value="RNase_HI_RT_Ty3"/>
    <property type="match status" value="1"/>
</dbReference>
<keyword evidence="18" id="KW-0863">Zinc-finger</keyword>
<dbReference type="Proteomes" id="UP001374535">
    <property type="component" value="Chromosome 4"/>
</dbReference>
<evidence type="ECO:0000256" key="7">
    <source>
        <dbReference type="ARBA" id="ARBA00022723"/>
    </source>
</evidence>
<evidence type="ECO:0000256" key="13">
    <source>
        <dbReference type="ARBA" id="ARBA00022908"/>
    </source>
</evidence>
<evidence type="ECO:0000313" key="25">
    <source>
        <dbReference type="Proteomes" id="UP001374535"/>
    </source>
</evidence>